<keyword evidence="4" id="KW-1185">Reference proteome</keyword>
<dbReference type="CDD" id="cd18727">
    <property type="entry name" value="PIN_Swt1-like"/>
    <property type="match status" value="1"/>
</dbReference>
<evidence type="ECO:0000313" key="3">
    <source>
        <dbReference type="EMBL" id="CAG7817419.1"/>
    </source>
</evidence>
<dbReference type="OrthoDB" id="548295at2759"/>
<comment type="caution">
    <text evidence="3">The sequence shown here is derived from an EMBL/GenBank/DDBJ whole genome shotgun (WGS) entry which is preliminary data.</text>
</comment>
<dbReference type="InterPro" id="IPR052626">
    <property type="entry name" value="SWT1_Regulator"/>
</dbReference>
<feature type="compositionally biased region" description="Polar residues" evidence="1">
    <location>
        <begin position="410"/>
        <end position="419"/>
    </location>
</feature>
<evidence type="ECO:0000313" key="4">
    <source>
        <dbReference type="Proteomes" id="UP000708208"/>
    </source>
</evidence>
<feature type="domain" description="PIN" evidence="2">
    <location>
        <begin position="213"/>
        <end position="333"/>
    </location>
</feature>
<organism evidence="3 4">
    <name type="scientific">Allacma fusca</name>
    <dbReference type="NCBI Taxonomy" id="39272"/>
    <lineage>
        <taxon>Eukaryota</taxon>
        <taxon>Metazoa</taxon>
        <taxon>Ecdysozoa</taxon>
        <taxon>Arthropoda</taxon>
        <taxon>Hexapoda</taxon>
        <taxon>Collembola</taxon>
        <taxon>Symphypleona</taxon>
        <taxon>Sminthuridae</taxon>
        <taxon>Allacma</taxon>
    </lineage>
</organism>
<dbReference type="PANTHER" id="PTHR16161:SF0">
    <property type="entry name" value="TRANSCRIPTIONAL PROTEIN SWT1"/>
    <property type="match status" value="1"/>
</dbReference>
<accession>A0A8J2KQR2</accession>
<protein>
    <recommendedName>
        <fullName evidence="2">PIN domain-containing protein</fullName>
    </recommendedName>
</protein>
<sequence>MSRNFDVRESPPRCTEDDVEFKNHGRSNHFEGLPEEISGKKCLGPSGGRRKDVPSRPLSTSKLSKHSSKSLHASSLSSNVSRGDPKIAVEDIIPGRKNFDSSFKIPKKNLKVVGTISSGLHAGDEGLYVCKKDNNTNPPVEDRKAVHIIEKDSSDYQQYEDMDWETTVQEIKGLWPGAHFDKSYEFSGIGRFTKSGLSVDIEMDVDSEPSDSLIIVPDTNIWIRCLPLIRELLSTKFHRYSQPVVVIPWMVLQELDIHGKHPRGSSRTAIHFIHQNLCANNPKIKGQKASDAIVTDPSYNRLNADDSILQCALQCQNEHTTVVLLTNDVNLKNKAIVNSVLAADSFDGVNSLRDTLLRKCANSSHNFVSSLSPASVVPSIKIQDLVKNRQYISPTPRTSSTTNTVSASTPKNTGESPANTRPAKRYHSPRLSSSETKMQKLISSKTSAISFGDALDLIQQTLSHIVTSKMKEDYGDPDWLNVVKIRPPWTAKSVVQCIIKHYVAVFTEVFGRKVSSAEKLLSLISQYKAGNFINSKSQIFEEDIIECVLGMFAAGEFAMDDIIRKDPIVATCRQTLLEFRSRSKTNKE</sequence>
<feature type="region of interest" description="Disordered" evidence="1">
    <location>
        <begin position="391"/>
        <end position="437"/>
    </location>
</feature>
<proteinExistence type="predicted"/>
<dbReference type="PANTHER" id="PTHR16161">
    <property type="entry name" value="TRANSCRIPTIONAL PROTEIN SWT1"/>
    <property type="match status" value="1"/>
</dbReference>
<evidence type="ECO:0000256" key="1">
    <source>
        <dbReference type="SAM" id="MobiDB-lite"/>
    </source>
</evidence>
<gene>
    <name evidence="3" type="ORF">AFUS01_LOCUS27991</name>
</gene>
<dbReference type="Pfam" id="PF13638">
    <property type="entry name" value="PIN_4"/>
    <property type="match status" value="1"/>
</dbReference>
<feature type="compositionally biased region" description="Basic and acidic residues" evidence="1">
    <location>
        <begin position="1"/>
        <end position="23"/>
    </location>
</feature>
<feature type="compositionally biased region" description="Low complexity" evidence="1">
    <location>
        <begin position="393"/>
        <end position="409"/>
    </location>
</feature>
<name>A0A8J2KQR2_9HEXA</name>
<evidence type="ECO:0000259" key="2">
    <source>
        <dbReference type="SMART" id="SM00670"/>
    </source>
</evidence>
<feature type="region of interest" description="Disordered" evidence="1">
    <location>
        <begin position="1"/>
        <end position="82"/>
    </location>
</feature>
<dbReference type="Proteomes" id="UP000708208">
    <property type="component" value="Unassembled WGS sequence"/>
</dbReference>
<dbReference type="AlphaFoldDB" id="A0A8J2KQR2"/>
<dbReference type="InterPro" id="IPR002716">
    <property type="entry name" value="PIN_dom"/>
</dbReference>
<dbReference type="GO" id="GO:0005634">
    <property type="term" value="C:nucleus"/>
    <property type="evidence" value="ECO:0007669"/>
    <property type="project" value="TreeGrafter"/>
</dbReference>
<dbReference type="SMART" id="SM00670">
    <property type="entry name" value="PINc"/>
    <property type="match status" value="1"/>
</dbReference>
<dbReference type="EMBL" id="CAJVCH010393607">
    <property type="protein sequence ID" value="CAG7817419.1"/>
    <property type="molecule type" value="Genomic_DNA"/>
</dbReference>
<reference evidence="3" key="1">
    <citation type="submission" date="2021-06" db="EMBL/GenBank/DDBJ databases">
        <authorList>
            <person name="Hodson N. C."/>
            <person name="Mongue J. A."/>
            <person name="Jaron S. K."/>
        </authorList>
    </citation>
    <scope>NUCLEOTIDE SEQUENCE</scope>
</reference>